<keyword evidence="3" id="KW-1185">Reference proteome</keyword>
<protein>
    <submittedName>
        <fullName evidence="2">Uncharacterized protein</fullName>
    </submittedName>
</protein>
<accession>A0A0U4ZIB2</accession>
<dbReference type="EMBL" id="CDMC01000013">
    <property type="protein sequence ID" value="CEL09333.1"/>
    <property type="molecule type" value="Genomic_DNA"/>
</dbReference>
<sequence length="223" mass="23713">MACWWLVVPACSMICRAYTIPATCDECAACKSVMCAIYYSASIPSSWLVSNSIAAGCSFSSWALLLNALAPRMNCQLILMAMSWYAGMFNAWPNHACVSRFNTSWNQSDVHARCVPALGPYKYGLANPNPNPDAAAAAAAPAGWLDWRANPTLGARAWASSLPLLNPNPNALPAGGWATSCAAGGCCCGCCYCAACHAVNYSMNGNTNHMYHMINSPTARGTY</sequence>
<gene>
    <name evidence="2" type="ORF">ASPCAL12471</name>
</gene>
<evidence type="ECO:0000313" key="3">
    <source>
        <dbReference type="Proteomes" id="UP000054771"/>
    </source>
</evidence>
<dbReference type="AlphaFoldDB" id="A0A0U4ZIB2"/>
<name>A0A0U4ZIB2_ASPCI</name>
<reference evidence="3" key="1">
    <citation type="journal article" date="2016" name="Genome Announc.">
        <title>Draft genome sequences of fungus Aspergillus calidoustus.</title>
        <authorList>
            <person name="Horn F."/>
            <person name="Linde J."/>
            <person name="Mattern D.J."/>
            <person name="Walther G."/>
            <person name="Guthke R."/>
            <person name="Scherlach K."/>
            <person name="Martin K."/>
            <person name="Brakhage A.A."/>
            <person name="Petzke L."/>
            <person name="Valiante V."/>
        </authorList>
    </citation>
    <scope>NUCLEOTIDE SEQUENCE [LARGE SCALE GENOMIC DNA]</scope>
    <source>
        <strain evidence="3">SF006504</strain>
    </source>
</reference>
<organism evidence="2 3">
    <name type="scientific">Aspergillus calidoustus</name>
    <dbReference type="NCBI Taxonomy" id="454130"/>
    <lineage>
        <taxon>Eukaryota</taxon>
        <taxon>Fungi</taxon>
        <taxon>Dikarya</taxon>
        <taxon>Ascomycota</taxon>
        <taxon>Pezizomycotina</taxon>
        <taxon>Eurotiomycetes</taxon>
        <taxon>Eurotiomycetidae</taxon>
        <taxon>Eurotiales</taxon>
        <taxon>Aspergillaceae</taxon>
        <taxon>Aspergillus</taxon>
        <taxon>Aspergillus subgen. Nidulantes</taxon>
    </lineage>
</organism>
<evidence type="ECO:0000313" key="2">
    <source>
        <dbReference type="EMBL" id="CEL09333.1"/>
    </source>
</evidence>
<keyword evidence="1" id="KW-0732">Signal</keyword>
<evidence type="ECO:0000256" key="1">
    <source>
        <dbReference type="SAM" id="SignalP"/>
    </source>
</evidence>
<feature type="chain" id="PRO_5006854771" evidence="1">
    <location>
        <begin position="18"/>
        <end position="223"/>
    </location>
</feature>
<dbReference type="Proteomes" id="UP000054771">
    <property type="component" value="Unassembled WGS sequence"/>
</dbReference>
<dbReference type="OrthoDB" id="4518449at2759"/>
<feature type="signal peptide" evidence="1">
    <location>
        <begin position="1"/>
        <end position="17"/>
    </location>
</feature>
<proteinExistence type="predicted"/>